<dbReference type="EMBL" id="JAVRHT010000039">
    <property type="protein sequence ID" value="MDT0632814.1"/>
    <property type="molecule type" value="Genomic_DNA"/>
</dbReference>
<proteinExistence type="predicted"/>
<comment type="caution">
    <text evidence="1">The sequence shown here is derived from an EMBL/GenBank/DDBJ whole genome shotgun (WGS) entry which is preliminary data.</text>
</comment>
<accession>A0ABU3BU48</accession>
<keyword evidence="2" id="KW-1185">Reference proteome</keyword>
<name>A0ABU3BU48_9BACT</name>
<sequence>MTAPPRPDVGGRGGCALLALASVLASGVFAVGLGAAPDVAPGLRGVEREAARLAVEAARGLTAGPPESLVTTGLRVVRLEPDPACGPGGRPAEAYRAEVELRTAFGLPYRTVWTCGGGAAYDSAALAR</sequence>
<dbReference type="RefSeq" id="WP_311665083.1">
    <property type="nucleotide sequence ID" value="NZ_JAVRHT010000039.1"/>
</dbReference>
<dbReference type="Proteomes" id="UP001267426">
    <property type="component" value="Unassembled WGS sequence"/>
</dbReference>
<organism evidence="1 2">
    <name type="scientific">Rubrivirga litoralis</name>
    <dbReference type="NCBI Taxonomy" id="3075598"/>
    <lineage>
        <taxon>Bacteria</taxon>
        <taxon>Pseudomonadati</taxon>
        <taxon>Rhodothermota</taxon>
        <taxon>Rhodothermia</taxon>
        <taxon>Rhodothermales</taxon>
        <taxon>Rubricoccaceae</taxon>
        <taxon>Rubrivirga</taxon>
    </lineage>
</organism>
<evidence type="ECO:0000313" key="1">
    <source>
        <dbReference type="EMBL" id="MDT0632814.1"/>
    </source>
</evidence>
<protein>
    <submittedName>
        <fullName evidence="1">Uncharacterized protein</fullName>
    </submittedName>
</protein>
<evidence type="ECO:0000313" key="2">
    <source>
        <dbReference type="Proteomes" id="UP001267426"/>
    </source>
</evidence>
<reference evidence="1 2" key="1">
    <citation type="submission" date="2023-09" db="EMBL/GenBank/DDBJ databases">
        <authorList>
            <person name="Rey-Velasco X."/>
        </authorList>
    </citation>
    <scope>NUCLEOTIDE SEQUENCE [LARGE SCALE GENOMIC DNA]</scope>
    <source>
        <strain evidence="1 2">F394</strain>
    </source>
</reference>
<gene>
    <name evidence="1" type="ORF">RM540_13730</name>
</gene>